<dbReference type="GO" id="GO:0098552">
    <property type="term" value="C:side of membrane"/>
    <property type="evidence" value="ECO:0007669"/>
    <property type="project" value="UniProtKB-KW"/>
</dbReference>
<dbReference type="Proteomes" id="UP001634394">
    <property type="component" value="Unassembled WGS sequence"/>
</dbReference>
<comment type="cofactor">
    <cofactor evidence="1">
        <name>Zn(2+)</name>
        <dbReference type="ChEBI" id="CHEBI:29105"/>
    </cofactor>
</comment>
<dbReference type="GO" id="GO:0008237">
    <property type="term" value="F:metallopeptidase activity"/>
    <property type="evidence" value="ECO:0007669"/>
    <property type="project" value="UniProtKB-KW"/>
</dbReference>
<keyword evidence="4" id="KW-1185">Reference proteome</keyword>
<dbReference type="PANTHER" id="PTHR10443">
    <property type="entry name" value="MICROSOMAL DIPEPTIDASE"/>
    <property type="match status" value="1"/>
</dbReference>
<proteinExistence type="inferred from homology"/>
<keyword evidence="1" id="KW-1015">Disulfide bond</keyword>
<keyword evidence="1" id="KW-0336">GPI-anchor</keyword>
<evidence type="ECO:0000313" key="3">
    <source>
        <dbReference type="EMBL" id="KAL3831968.1"/>
    </source>
</evidence>
<reference evidence="3 4" key="1">
    <citation type="submission" date="2024-11" db="EMBL/GenBank/DDBJ databases">
        <title>Chromosome-level genome assembly of the freshwater bivalve Anodonta woodiana.</title>
        <authorList>
            <person name="Chen X."/>
        </authorList>
    </citation>
    <scope>NUCLEOTIDE SEQUENCE [LARGE SCALE GENOMIC DNA]</scope>
    <source>
        <strain evidence="3">MN2024</strain>
        <tissue evidence="3">Gills</tissue>
    </source>
</reference>
<feature type="transmembrane region" description="Helical" evidence="2">
    <location>
        <begin position="28"/>
        <end position="51"/>
    </location>
</feature>
<protein>
    <recommendedName>
        <fullName evidence="1">Dipeptidase</fullName>
        <ecNumber evidence="1">3.4.13.19</ecNumber>
    </recommendedName>
</protein>
<dbReference type="InterPro" id="IPR008257">
    <property type="entry name" value="Pept_M19"/>
</dbReference>
<dbReference type="PROSITE" id="PS51365">
    <property type="entry name" value="RENAL_DIPEPTIDASE_2"/>
    <property type="match status" value="1"/>
</dbReference>
<dbReference type="GO" id="GO:0006508">
    <property type="term" value="P:proteolysis"/>
    <property type="evidence" value="ECO:0007669"/>
    <property type="project" value="UniProtKB-KW"/>
</dbReference>
<keyword evidence="2" id="KW-0472">Membrane</keyword>
<keyword evidence="1" id="KW-0479">Metal-binding</keyword>
<evidence type="ECO:0000256" key="2">
    <source>
        <dbReference type="SAM" id="Phobius"/>
    </source>
</evidence>
<name>A0ABD3T5N7_SINWO</name>
<dbReference type="PANTHER" id="PTHR10443:SF12">
    <property type="entry name" value="DIPEPTIDASE"/>
    <property type="match status" value="1"/>
</dbReference>
<keyword evidence="2" id="KW-0812">Transmembrane</keyword>
<keyword evidence="1" id="KW-0645">Protease</keyword>
<dbReference type="AlphaFoldDB" id="A0ABD3T5N7"/>
<feature type="non-terminal residue" evidence="3">
    <location>
        <position position="159"/>
    </location>
</feature>
<evidence type="ECO:0000256" key="1">
    <source>
        <dbReference type="RuleBase" id="RU341113"/>
    </source>
</evidence>
<gene>
    <name evidence="3" type="ORF">ACJMK2_023656</name>
</gene>
<dbReference type="Gene3D" id="3.20.20.140">
    <property type="entry name" value="Metal-dependent hydrolases"/>
    <property type="match status" value="1"/>
</dbReference>
<accession>A0ABD3T5N7</accession>
<dbReference type="GO" id="GO:0046872">
    <property type="term" value="F:metal ion binding"/>
    <property type="evidence" value="ECO:0007669"/>
    <property type="project" value="UniProtKB-UniRule"/>
</dbReference>
<comment type="catalytic activity">
    <reaction evidence="1">
        <text>an L-aminoacyl-L-amino acid + H2O = 2 an L-alpha-amino acid</text>
        <dbReference type="Rhea" id="RHEA:48940"/>
        <dbReference type="ChEBI" id="CHEBI:15377"/>
        <dbReference type="ChEBI" id="CHEBI:59869"/>
        <dbReference type="ChEBI" id="CHEBI:77460"/>
        <dbReference type="EC" id="3.4.13.19"/>
    </reaction>
</comment>
<dbReference type="EMBL" id="JBJQND010000019">
    <property type="protein sequence ID" value="KAL3831968.1"/>
    <property type="molecule type" value="Genomic_DNA"/>
</dbReference>
<dbReference type="EC" id="3.4.13.19" evidence="1"/>
<organism evidence="3 4">
    <name type="scientific">Sinanodonta woodiana</name>
    <name type="common">Chinese pond mussel</name>
    <name type="synonym">Anodonta woodiana</name>
    <dbReference type="NCBI Taxonomy" id="1069815"/>
    <lineage>
        <taxon>Eukaryota</taxon>
        <taxon>Metazoa</taxon>
        <taxon>Spiralia</taxon>
        <taxon>Lophotrochozoa</taxon>
        <taxon>Mollusca</taxon>
        <taxon>Bivalvia</taxon>
        <taxon>Autobranchia</taxon>
        <taxon>Heteroconchia</taxon>
        <taxon>Palaeoheterodonta</taxon>
        <taxon>Unionida</taxon>
        <taxon>Unionoidea</taxon>
        <taxon>Unionidae</taxon>
        <taxon>Unioninae</taxon>
        <taxon>Sinanodonta</taxon>
    </lineage>
</organism>
<keyword evidence="2" id="KW-1133">Transmembrane helix</keyword>
<comment type="subcellular location">
    <subcellularLocation>
        <location evidence="1">Membrane</location>
        <topology evidence="1">Lipid-anchor</topology>
        <topology evidence="1">GPI-anchor</topology>
    </subcellularLocation>
</comment>
<evidence type="ECO:0000313" key="4">
    <source>
        <dbReference type="Proteomes" id="UP001634394"/>
    </source>
</evidence>
<dbReference type="GO" id="GO:0016805">
    <property type="term" value="F:dipeptidase activity"/>
    <property type="evidence" value="ECO:0007669"/>
    <property type="project" value="UniProtKB-KW"/>
</dbReference>
<comment type="caution">
    <text evidence="3">The sequence shown here is derived from an EMBL/GenBank/DDBJ whole genome shotgun (WGS) entry which is preliminary data.</text>
</comment>
<keyword evidence="1" id="KW-0482">Metalloprotease</keyword>
<comment type="similarity">
    <text evidence="1">Belongs to the metallo-dependent hydrolases superfamily. Peptidase M19 family.</text>
</comment>
<keyword evidence="1" id="KW-0378">Hydrolase</keyword>
<keyword evidence="1" id="KW-0862">Zinc</keyword>
<sequence length="159" mass="18007">MKTELVSGSHSDFVSNDSKRMKGHGKKCLIILLICLLVVVISLLIALLVGLRRQHEWTEIQNANSRIHHNRPSHTVPECMLLLGSTDRHLDLAKCVLDSYPLIDGHNDLSWQFLNNVNNKVYGSIDFSTDIREVWNTTKTNFPSHTDIPRLRQGKVGAQ</sequence>
<keyword evidence="1" id="KW-0224">Dipeptidase</keyword>
<keyword evidence="1" id="KW-0449">Lipoprotein</keyword>
<comment type="subunit">
    <text evidence="1">Homodimer; disulfide-linked.</text>
</comment>
<keyword evidence="1" id="KW-0325">Glycoprotein</keyword>